<name>A0A358DUH9_9ALTE</name>
<comment type="function">
    <text evidence="8">mRNA decapping enzyme that specifically removes the nicotinamide adenine dinucleotide (NAD) cap from a subset of mRNAs by hydrolyzing the diphosphate linkage to produce nicotinamide mononucleotide (NMN) and 5' monophosphate mRNA. The NAD-cap is present at the 5'-end of some mRNAs and stabilizes RNA against 5'-processing. Has preference for mRNAs with a 5'-end purine. Catalyzes the hydrolysis of a broad range of dinucleotide pyrophosphates.</text>
</comment>
<dbReference type="SUPFAM" id="SSF55811">
    <property type="entry name" value="Nudix"/>
    <property type="match status" value="2"/>
</dbReference>
<dbReference type="InterPro" id="IPR050241">
    <property type="entry name" value="NAD-cap_RNA_hydrolase_NudC"/>
</dbReference>
<dbReference type="RefSeq" id="WP_196897543.1">
    <property type="nucleotide sequence ID" value="NZ_CAJXAX010000004.1"/>
</dbReference>
<evidence type="ECO:0000256" key="3">
    <source>
        <dbReference type="ARBA" id="ARBA00022801"/>
    </source>
</evidence>
<feature type="binding site" evidence="8">
    <location>
        <position position="120"/>
    </location>
    <ligand>
        <name>Zn(2+)</name>
        <dbReference type="ChEBI" id="CHEBI:29105"/>
    </ligand>
</feature>
<evidence type="ECO:0000256" key="2">
    <source>
        <dbReference type="ARBA" id="ARBA00022723"/>
    </source>
</evidence>
<dbReference type="GO" id="GO:0000210">
    <property type="term" value="F:NAD+ diphosphatase activity"/>
    <property type="evidence" value="ECO:0007669"/>
    <property type="project" value="UniProtKB-UniRule"/>
</dbReference>
<dbReference type="PROSITE" id="PS00893">
    <property type="entry name" value="NUDIX_BOX"/>
    <property type="match status" value="1"/>
</dbReference>
<dbReference type="GO" id="GO:0000287">
    <property type="term" value="F:magnesium ion binding"/>
    <property type="evidence" value="ECO:0007669"/>
    <property type="project" value="UniProtKB-UniRule"/>
</dbReference>
<feature type="binding site" evidence="8">
    <location>
        <position position="90"/>
    </location>
    <ligand>
        <name>substrate</name>
    </ligand>
</feature>
<keyword evidence="5 8" id="KW-0520">NAD</keyword>
<evidence type="ECO:0000256" key="7">
    <source>
        <dbReference type="ARBA" id="ARBA00023679"/>
    </source>
</evidence>
<feature type="binding site" evidence="8">
    <location>
        <position position="133"/>
    </location>
    <ligand>
        <name>substrate</name>
    </ligand>
</feature>
<evidence type="ECO:0000256" key="8">
    <source>
        <dbReference type="HAMAP-Rule" id="MF_00297"/>
    </source>
</evidence>
<feature type="binding site" evidence="8">
    <location>
        <position position="242"/>
    </location>
    <ligand>
        <name>a divalent metal cation</name>
        <dbReference type="ChEBI" id="CHEBI:60240"/>
        <label>1</label>
    </ligand>
</feature>
<evidence type="ECO:0000256" key="1">
    <source>
        <dbReference type="ARBA" id="ARBA00009595"/>
    </source>
</evidence>
<accession>A0A358DUH9</accession>
<dbReference type="GO" id="GO:0005829">
    <property type="term" value="C:cytosol"/>
    <property type="evidence" value="ECO:0007669"/>
    <property type="project" value="TreeGrafter"/>
</dbReference>
<comment type="similarity">
    <text evidence="1 8">Belongs to the Nudix hydrolase family. NudC subfamily.</text>
</comment>
<dbReference type="InterPro" id="IPR049734">
    <property type="entry name" value="NudC-like_C"/>
</dbReference>
<keyword evidence="3 8" id="KW-0378">Hydrolase</keyword>
<comment type="caution">
    <text evidence="10">The sequence shown here is derived from an EMBL/GenBank/DDBJ whole genome shotgun (WGS) entry which is preliminary data.</text>
</comment>
<dbReference type="Pfam" id="PF00293">
    <property type="entry name" value="NUDIX"/>
    <property type="match status" value="1"/>
</dbReference>
<comment type="catalytic activity">
    <reaction evidence="8">
        <text>NAD(+) + H2O = beta-nicotinamide D-ribonucleotide + AMP + 2 H(+)</text>
        <dbReference type="Rhea" id="RHEA:11800"/>
        <dbReference type="ChEBI" id="CHEBI:14649"/>
        <dbReference type="ChEBI" id="CHEBI:15377"/>
        <dbReference type="ChEBI" id="CHEBI:15378"/>
        <dbReference type="ChEBI" id="CHEBI:57540"/>
        <dbReference type="ChEBI" id="CHEBI:456215"/>
        <dbReference type="EC" id="3.6.1.22"/>
    </reaction>
</comment>
<feature type="binding site" evidence="8">
    <location>
        <position position="264"/>
    </location>
    <ligand>
        <name>substrate</name>
    </ligand>
</feature>
<dbReference type="GO" id="GO:0006742">
    <property type="term" value="P:NADP+ catabolic process"/>
    <property type="evidence" value="ECO:0007669"/>
    <property type="project" value="TreeGrafter"/>
</dbReference>
<feature type="binding site" evidence="8">
    <location>
        <position position="197"/>
    </location>
    <ligand>
        <name>a divalent metal cation</name>
        <dbReference type="ChEBI" id="CHEBI:60240"/>
        <label>2</label>
    </ligand>
</feature>
<comment type="catalytic activity">
    <reaction evidence="7">
        <text>a 5'-end NAD(+)-phospho-ribonucleoside in mRNA + H2O = a 5'-end phospho-adenosine-phospho-ribonucleoside in mRNA + beta-nicotinamide D-ribonucleotide + 2 H(+)</text>
        <dbReference type="Rhea" id="RHEA:60876"/>
        <dbReference type="Rhea" id="RHEA-COMP:15698"/>
        <dbReference type="Rhea" id="RHEA-COMP:15719"/>
        <dbReference type="ChEBI" id="CHEBI:14649"/>
        <dbReference type="ChEBI" id="CHEBI:15377"/>
        <dbReference type="ChEBI" id="CHEBI:15378"/>
        <dbReference type="ChEBI" id="CHEBI:144029"/>
        <dbReference type="ChEBI" id="CHEBI:144051"/>
    </reaction>
    <physiologicalReaction direction="left-to-right" evidence="7">
        <dbReference type="Rhea" id="RHEA:60877"/>
    </physiologicalReaction>
</comment>
<evidence type="ECO:0000313" key="10">
    <source>
        <dbReference type="EMBL" id="HBU49780.1"/>
    </source>
</evidence>
<dbReference type="GO" id="GO:0110153">
    <property type="term" value="F:RNA NAD-cap (NMN-forming) hydrolase activity"/>
    <property type="evidence" value="ECO:0007669"/>
    <property type="project" value="RHEA"/>
</dbReference>
<keyword evidence="6 8" id="KW-0464">Manganese</keyword>
<dbReference type="GO" id="GO:0008270">
    <property type="term" value="F:zinc ion binding"/>
    <property type="evidence" value="ECO:0007669"/>
    <property type="project" value="UniProtKB-UniRule"/>
</dbReference>
<feature type="binding site" evidence="8">
    <location>
        <position position="146"/>
    </location>
    <ligand>
        <name>substrate</name>
    </ligand>
</feature>
<dbReference type="Gene3D" id="3.90.79.10">
    <property type="entry name" value="Nucleoside Triphosphate Pyrophosphohydrolase"/>
    <property type="match status" value="1"/>
</dbReference>
<sequence>MMIKRSIQHLSAKAGHWVIVSNDRIIIRKGDNNIPSGSIGDFHFLAEYADDIHELPPLSEPVAEKNAPVYVVDLGAERVEAPEWEAVSLRHLLYEQQNTVFSVIGRAWQYVHFLRTHRFCGKCGAHTERVNWEMAVHCHRCNHRSYPRVSPCIIVSIHSENQLLLAKGVRHKEANMYSTLAGFVESGESLEEAVHREVFEEVGVKVKNIQYFDSQPWPFPHSIMVGFIAEYEQGDIRCQENEIDDAQWFSPDALPNIPPKLSIAGQLIEATIEKMKAKNVKDE</sequence>
<dbReference type="HAMAP" id="MF_00297">
    <property type="entry name" value="Nudix_NudC"/>
    <property type="match status" value="1"/>
</dbReference>
<feature type="binding site" evidence="8">
    <location>
        <position position="123"/>
    </location>
    <ligand>
        <name>Zn(2+)</name>
        <dbReference type="ChEBI" id="CHEBI:29105"/>
    </ligand>
</feature>
<evidence type="ECO:0000256" key="6">
    <source>
        <dbReference type="ARBA" id="ARBA00023211"/>
    </source>
</evidence>
<dbReference type="EC" id="3.6.1.22" evidence="8"/>
<dbReference type="PANTHER" id="PTHR42904:SF6">
    <property type="entry name" value="NAD-CAPPED RNA HYDROLASE NUDT12"/>
    <property type="match status" value="1"/>
</dbReference>
<protein>
    <recommendedName>
        <fullName evidence="8">NAD-capped RNA hydrolase NudC</fullName>
        <shortName evidence="8">DeNADding enzyme NudC</shortName>
        <ecNumber evidence="8">3.6.1.-</ecNumber>
    </recommendedName>
    <alternativeName>
        <fullName evidence="8">NADH pyrophosphatase</fullName>
        <ecNumber evidence="8">3.6.1.22</ecNumber>
    </alternativeName>
</protein>
<feature type="binding site" evidence="8">
    <location>
        <begin position="215"/>
        <end position="222"/>
    </location>
    <ligand>
        <name>substrate</name>
    </ligand>
</feature>
<comment type="cofactor">
    <cofactor evidence="8">
        <name>Mg(2+)</name>
        <dbReference type="ChEBI" id="CHEBI:18420"/>
    </cofactor>
    <cofactor evidence="8">
        <name>Mn(2+)</name>
        <dbReference type="ChEBI" id="CHEBI:29035"/>
    </cofactor>
    <text evidence="8">Divalent metal cations. Mg(2+) or Mn(2+).</text>
</comment>
<dbReference type="GO" id="GO:0035529">
    <property type="term" value="F:NADH pyrophosphatase activity"/>
    <property type="evidence" value="ECO:0007669"/>
    <property type="project" value="TreeGrafter"/>
</dbReference>
<feature type="binding site" evidence="8">
    <location>
        <position position="138"/>
    </location>
    <ligand>
        <name>Zn(2+)</name>
        <dbReference type="ChEBI" id="CHEBI:29105"/>
    </ligand>
</feature>
<keyword evidence="2 8" id="KW-0479">Metal-binding</keyword>
<comment type="catalytic activity">
    <reaction evidence="8">
        <text>NADH + H2O = reduced beta-nicotinamide D-ribonucleotide + AMP + 2 H(+)</text>
        <dbReference type="Rhea" id="RHEA:48868"/>
        <dbReference type="ChEBI" id="CHEBI:15377"/>
        <dbReference type="ChEBI" id="CHEBI:15378"/>
        <dbReference type="ChEBI" id="CHEBI:57945"/>
        <dbReference type="ChEBI" id="CHEBI:90832"/>
        <dbReference type="ChEBI" id="CHEBI:456215"/>
        <dbReference type="EC" id="3.6.1.22"/>
    </reaction>
</comment>
<dbReference type="GO" id="GO:0030145">
    <property type="term" value="F:manganese ion binding"/>
    <property type="evidence" value="ECO:0007669"/>
    <property type="project" value="UniProtKB-UniRule"/>
</dbReference>
<dbReference type="Proteomes" id="UP000264779">
    <property type="component" value="Unassembled WGS sequence"/>
</dbReference>
<feature type="binding site" evidence="8">
    <location>
        <position position="201"/>
    </location>
    <ligand>
        <name>a divalent metal cation</name>
        <dbReference type="ChEBI" id="CHEBI:60240"/>
        <label>1</label>
    </ligand>
</feature>
<dbReference type="InterPro" id="IPR015376">
    <property type="entry name" value="Znr_NADH_PPase"/>
</dbReference>
<dbReference type="Gene3D" id="3.90.79.20">
    <property type="match status" value="1"/>
</dbReference>
<evidence type="ECO:0000256" key="5">
    <source>
        <dbReference type="ARBA" id="ARBA00023027"/>
    </source>
</evidence>
<gene>
    <name evidence="8" type="primary">nudC</name>
    <name evidence="10" type="ORF">DEB45_00860</name>
</gene>
<dbReference type="InterPro" id="IPR022925">
    <property type="entry name" value="RNA_Hydrolase_NudC"/>
</dbReference>
<comment type="subunit">
    <text evidence="8">Homodimer.</text>
</comment>
<reference evidence="10 11" key="1">
    <citation type="journal article" date="2018" name="Nat. Biotechnol.">
        <title>A standardized bacterial taxonomy based on genome phylogeny substantially revises the tree of life.</title>
        <authorList>
            <person name="Parks D.H."/>
            <person name="Chuvochina M."/>
            <person name="Waite D.W."/>
            <person name="Rinke C."/>
            <person name="Skarshewski A."/>
            <person name="Chaumeil P.A."/>
            <person name="Hugenholtz P."/>
        </authorList>
    </citation>
    <scope>NUCLEOTIDE SEQUENCE [LARGE SCALE GENOMIC DNA]</scope>
    <source>
        <strain evidence="10">UBA11621</strain>
    </source>
</reference>
<evidence type="ECO:0000259" key="9">
    <source>
        <dbReference type="PROSITE" id="PS51462"/>
    </source>
</evidence>
<evidence type="ECO:0000256" key="4">
    <source>
        <dbReference type="ARBA" id="ARBA00022842"/>
    </source>
</evidence>
<dbReference type="EMBL" id="DONK01000010">
    <property type="protein sequence ID" value="HBU49780.1"/>
    <property type="molecule type" value="Genomic_DNA"/>
</dbReference>
<organism evidence="10 11">
    <name type="scientific">Alteromonas australica</name>
    <dbReference type="NCBI Taxonomy" id="589873"/>
    <lineage>
        <taxon>Bacteria</taxon>
        <taxon>Pseudomonadati</taxon>
        <taxon>Pseudomonadota</taxon>
        <taxon>Gammaproteobacteria</taxon>
        <taxon>Alteromonadales</taxon>
        <taxon>Alteromonadaceae</taxon>
        <taxon>Alteromonas/Salinimonas group</taxon>
        <taxon>Alteromonas</taxon>
    </lineage>
</organism>
<keyword evidence="8" id="KW-0862">Zinc</keyword>
<dbReference type="InterPro" id="IPR015797">
    <property type="entry name" value="NUDIX_hydrolase-like_dom_sf"/>
</dbReference>
<dbReference type="Pfam" id="PF09297">
    <property type="entry name" value="Zn_ribbon_NUD"/>
    <property type="match status" value="1"/>
</dbReference>
<feature type="binding site" evidence="8">
    <location>
        <position position="181"/>
    </location>
    <ligand>
        <name>a divalent metal cation</name>
        <dbReference type="ChEBI" id="CHEBI:60240"/>
        <label>1</label>
    </ligand>
</feature>
<feature type="binding site" evidence="8">
    <location>
        <position position="141"/>
    </location>
    <ligand>
        <name>Zn(2+)</name>
        <dbReference type="ChEBI" id="CHEBI:29105"/>
    </ligand>
</feature>
<dbReference type="GO" id="GO:0019677">
    <property type="term" value="P:NAD+ catabolic process"/>
    <property type="evidence" value="ECO:0007669"/>
    <property type="project" value="TreeGrafter"/>
</dbReference>
<proteinExistence type="inferred from homology"/>
<feature type="binding site" evidence="8">
    <location>
        <position position="201"/>
    </location>
    <ligand>
        <name>a divalent metal cation</name>
        <dbReference type="ChEBI" id="CHEBI:60240"/>
        <label>3</label>
    </ligand>
</feature>
<dbReference type="InterPro" id="IPR020084">
    <property type="entry name" value="NUDIX_hydrolase_CS"/>
</dbReference>
<dbReference type="NCBIfam" id="NF001299">
    <property type="entry name" value="PRK00241.1"/>
    <property type="match status" value="1"/>
</dbReference>
<dbReference type="PROSITE" id="PS51462">
    <property type="entry name" value="NUDIX"/>
    <property type="match status" value="1"/>
</dbReference>
<keyword evidence="4 8" id="KW-0460">Magnesium</keyword>
<feature type="domain" description="Nudix hydrolase" evidence="9">
    <location>
        <begin position="147"/>
        <end position="271"/>
    </location>
</feature>
<comment type="cofactor">
    <cofactor evidence="8">
        <name>Zn(2+)</name>
        <dbReference type="ChEBI" id="CHEBI:29105"/>
    </cofactor>
    <text evidence="8">Binds 1 zinc ion per subunit.</text>
</comment>
<dbReference type="InterPro" id="IPR000086">
    <property type="entry name" value="NUDIX_hydrolase_dom"/>
</dbReference>
<feature type="binding site" evidence="8">
    <location>
        <position position="29"/>
    </location>
    <ligand>
        <name>substrate</name>
    </ligand>
</feature>
<evidence type="ECO:0000313" key="11">
    <source>
        <dbReference type="Proteomes" id="UP000264779"/>
    </source>
</evidence>
<feature type="short sequence motif" description="Nudix box" evidence="8">
    <location>
        <begin position="182"/>
        <end position="203"/>
    </location>
</feature>
<feature type="binding site" evidence="8">
    <location>
        <position position="197"/>
    </location>
    <ligand>
        <name>a divalent metal cation</name>
        <dbReference type="ChEBI" id="CHEBI:60240"/>
        <label>3</label>
    </ligand>
</feature>
<feature type="binding site" evidence="8">
    <location>
        <position position="242"/>
    </location>
    <ligand>
        <name>a divalent metal cation</name>
        <dbReference type="ChEBI" id="CHEBI:60240"/>
        <label>3</label>
    </ligand>
</feature>
<dbReference type="AlphaFoldDB" id="A0A358DUH9"/>
<dbReference type="PANTHER" id="PTHR42904">
    <property type="entry name" value="NUDIX HYDROLASE, NUDC SUBFAMILY"/>
    <property type="match status" value="1"/>
</dbReference>
<dbReference type="CDD" id="cd03429">
    <property type="entry name" value="NUDIX_NADH_pyrophosphatase_Nudt13"/>
    <property type="match status" value="1"/>
</dbReference>
<dbReference type="EC" id="3.6.1.-" evidence="8"/>